<name>A0A857DHG2_9FIRM</name>
<dbReference type="Gene3D" id="1.10.10.10">
    <property type="entry name" value="Winged helix-like DNA-binding domain superfamily/Winged helix DNA-binding domain"/>
    <property type="match status" value="1"/>
</dbReference>
<evidence type="ECO:0000313" key="5">
    <source>
        <dbReference type="EMBL" id="QGZ99948.1"/>
    </source>
</evidence>
<dbReference type="GO" id="GO:0003677">
    <property type="term" value="F:DNA binding"/>
    <property type="evidence" value="ECO:0007669"/>
    <property type="project" value="UniProtKB-KW"/>
</dbReference>
<feature type="domain" description="HTH crp-type" evidence="4">
    <location>
        <begin position="148"/>
        <end position="221"/>
    </location>
</feature>
<reference evidence="5 6" key="1">
    <citation type="submission" date="2019-12" db="EMBL/GenBank/DDBJ databases">
        <title>Sequence classification of anaerobic respiratory reductive dehalogenases: First we see many, then we see few.</title>
        <authorList>
            <person name="Molenda O."/>
            <person name="Puentes Jacome L.A."/>
            <person name="Cao X."/>
            <person name="Nesbo C.L."/>
            <person name="Tang S."/>
            <person name="Morson N."/>
            <person name="Patron J."/>
            <person name="Lomheim L."/>
            <person name="Wishart D.S."/>
            <person name="Edwards E.A."/>
        </authorList>
    </citation>
    <scope>NUCLEOTIDE SEQUENCE [LARGE SCALE GENOMIC DNA]</scope>
    <source>
        <strain evidence="5 6">12DCA</strain>
    </source>
</reference>
<dbReference type="InterPro" id="IPR000595">
    <property type="entry name" value="cNMP-bd_dom"/>
</dbReference>
<proteinExistence type="predicted"/>
<dbReference type="Pfam" id="PF13545">
    <property type="entry name" value="HTH_Crp_2"/>
    <property type="match status" value="1"/>
</dbReference>
<keyword evidence="3" id="KW-0804">Transcription</keyword>
<dbReference type="PROSITE" id="PS51063">
    <property type="entry name" value="HTH_CRP_2"/>
    <property type="match status" value="1"/>
</dbReference>
<accession>A0A857DHG2</accession>
<dbReference type="InterPro" id="IPR036388">
    <property type="entry name" value="WH-like_DNA-bd_sf"/>
</dbReference>
<keyword evidence="2" id="KW-0238">DNA-binding</keyword>
<dbReference type="SUPFAM" id="SSF51206">
    <property type="entry name" value="cAMP-binding domain-like"/>
    <property type="match status" value="1"/>
</dbReference>
<evidence type="ECO:0000313" key="6">
    <source>
        <dbReference type="Proteomes" id="UP000430508"/>
    </source>
</evidence>
<keyword evidence="1" id="KW-0805">Transcription regulation</keyword>
<evidence type="ECO:0000256" key="3">
    <source>
        <dbReference type="ARBA" id="ARBA00023163"/>
    </source>
</evidence>
<sequence>MQYDYGRCEGARAIPDTFYPIEKLRDFTHIGVVKTYAKDSNVILPGGKDYMLVYVLSGRISLNLMTEDGRERVIYFSGENGILGRLYKMENENDTYAVAIEDSKVCLFFEEHLRIIFRQDEDMIFEVLRNCLSKVSYYMRQTIERDFYNPTIRILRLLHGLYLTNGISVGDSYEIRMDLSLQFISEITGAHYVTVSKVLKYLKEQKIIEKKKDKIIIHDLEKLKELTHEKHIYKYIY</sequence>
<evidence type="ECO:0000256" key="1">
    <source>
        <dbReference type="ARBA" id="ARBA00023015"/>
    </source>
</evidence>
<dbReference type="SMART" id="SM00419">
    <property type="entry name" value="HTH_CRP"/>
    <property type="match status" value="1"/>
</dbReference>
<dbReference type="AlphaFoldDB" id="A0A857DHG2"/>
<dbReference type="InterPro" id="IPR012318">
    <property type="entry name" value="HTH_CRP"/>
</dbReference>
<dbReference type="InterPro" id="IPR036390">
    <property type="entry name" value="WH_DNA-bd_sf"/>
</dbReference>
<gene>
    <name evidence="5" type="ORF">GQ588_04445</name>
</gene>
<dbReference type="CDD" id="cd00038">
    <property type="entry name" value="CAP_ED"/>
    <property type="match status" value="1"/>
</dbReference>
<dbReference type="InterPro" id="IPR018490">
    <property type="entry name" value="cNMP-bd_dom_sf"/>
</dbReference>
<dbReference type="Pfam" id="PF00027">
    <property type="entry name" value="cNMP_binding"/>
    <property type="match status" value="1"/>
</dbReference>
<dbReference type="Gene3D" id="2.60.120.10">
    <property type="entry name" value="Jelly Rolls"/>
    <property type="match status" value="1"/>
</dbReference>
<dbReference type="InterPro" id="IPR014710">
    <property type="entry name" value="RmlC-like_jellyroll"/>
</dbReference>
<dbReference type="EMBL" id="CP046996">
    <property type="protein sequence ID" value="QGZ99948.1"/>
    <property type="molecule type" value="Genomic_DNA"/>
</dbReference>
<dbReference type="Proteomes" id="UP000430508">
    <property type="component" value="Chromosome"/>
</dbReference>
<dbReference type="RefSeq" id="WP_019225051.1">
    <property type="nucleotide sequence ID" value="NZ_CP046996.1"/>
</dbReference>
<protein>
    <submittedName>
        <fullName evidence="5">Helix-turn-helix domain-containing protein</fullName>
    </submittedName>
</protein>
<organism evidence="5 6">
    <name type="scientific">Dehalobacter restrictus</name>
    <dbReference type="NCBI Taxonomy" id="55583"/>
    <lineage>
        <taxon>Bacteria</taxon>
        <taxon>Bacillati</taxon>
        <taxon>Bacillota</taxon>
        <taxon>Clostridia</taxon>
        <taxon>Eubacteriales</taxon>
        <taxon>Desulfitobacteriaceae</taxon>
        <taxon>Dehalobacter</taxon>
    </lineage>
</organism>
<dbReference type="GO" id="GO:0006355">
    <property type="term" value="P:regulation of DNA-templated transcription"/>
    <property type="evidence" value="ECO:0007669"/>
    <property type="project" value="InterPro"/>
</dbReference>
<evidence type="ECO:0000259" key="4">
    <source>
        <dbReference type="PROSITE" id="PS51063"/>
    </source>
</evidence>
<dbReference type="SUPFAM" id="SSF46785">
    <property type="entry name" value="Winged helix' DNA-binding domain"/>
    <property type="match status" value="1"/>
</dbReference>
<evidence type="ECO:0000256" key="2">
    <source>
        <dbReference type="ARBA" id="ARBA00023125"/>
    </source>
</evidence>